<comment type="caution">
    <text evidence="1">The sequence shown here is derived from an EMBL/GenBank/DDBJ whole genome shotgun (WGS) entry which is preliminary data.</text>
</comment>
<dbReference type="Gene3D" id="3.40.50.410">
    <property type="entry name" value="von Willebrand factor, type A domain"/>
    <property type="match status" value="1"/>
</dbReference>
<dbReference type="Proteomes" id="UP000631694">
    <property type="component" value="Unassembled WGS sequence"/>
</dbReference>
<evidence type="ECO:0000313" key="2">
    <source>
        <dbReference type="Proteomes" id="UP000631694"/>
    </source>
</evidence>
<gene>
    <name evidence="1" type="ORF">I5731_09990</name>
</gene>
<dbReference type="Pfam" id="PF06707">
    <property type="entry name" value="DUF1194"/>
    <property type="match status" value="1"/>
</dbReference>
<dbReference type="InterPro" id="IPR036465">
    <property type="entry name" value="vWFA_dom_sf"/>
</dbReference>
<protein>
    <submittedName>
        <fullName evidence="1">DUF1194 domain-containing protein</fullName>
    </submittedName>
</protein>
<dbReference type="AlphaFoldDB" id="A0A931I1M4"/>
<dbReference type="EMBL" id="JADZLT010000050">
    <property type="protein sequence ID" value="MBH0238152.1"/>
    <property type="molecule type" value="Genomic_DNA"/>
</dbReference>
<dbReference type="RefSeq" id="WP_197311243.1">
    <property type="nucleotide sequence ID" value="NZ_JADZLT010000050.1"/>
</dbReference>
<name>A0A931I1M4_9HYPH</name>
<sequence>MTTCRHAVHPLGRKAAARHLETGRITPETGYGHRLKRIAAAALAAVGLSSAPARAETEVDLELVLAVDISRSMDYDEQLLQRSGYVEALKHPEVMAAIRSGLLGRIAVTYFEWAGPGQHRVAVPWQIIEDEVSAADFADKVAGATIGTASGTSISAGLLAAAALFESSGYRSYRQVIDVSGDGPNNRGAPVAPARDAVVAKGIVINGLPIMLKAPGYSPYSIPNLDAYYQKCVIGGPGAFIVPVQGPDQLVAAVRRKLVLEIAAAAPVAIPAQMLFEETSNVDCMIGEQLWRRYMDP</sequence>
<reference evidence="1" key="1">
    <citation type="submission" date="2020-12" db="EMBL/GenBank/DDBJ databases">
        <title>Methylobrevis albus sp. nov., isolated from fresh water lack sediment.</title>
        <authorList>
            <person name="Zou Q."/>
        </authorList>
    </citation>
    <scope>NUCLEOTIDE SEQUENCE</scope>
    <source>
        <strain evidence="1">L22</strain>
    </source>
</reference>
<dbReference type="SUPFAM" id="SSF53300">
    <property type="entry name" value="vWA-like"/>
    <property type="match status" value="1"/>
</dbReference>
<dbReference type="InterPro" id="IPR010607">
    <property type="entry name" value="DUF1194"/>
</dbReference>
<organism evidence="1 2">
    <name type="scientific">Methylobrevis albus</name>
    <dbReference type="NCBI Taxonomy" id="2793297"/>
    <lineage>
        <taxon>Bacteria</taxon>
        <taxon>Pseudomonadati</taxon>
        <taxon>Pseudomonadota</taxon>
        <taxon>Alphaproteobacteria</taxon>
        <taxon>Hyphomicrobiales</taxon>
        <taxon>Pleomorphomonadaceae</taxon>
        <taxon>Methylobrevis</taxon>
    </lineage>
</organism>
<evidence type="ECO:0000313" key="1">
    <source>
        <dbReference type="EMBL" id="MBH0238152.1"/>
    </source>
</evidence>
<proteinExistence type="predicted"/>
<keyword evidence="2" id="KW-1185">Reference proteome</keyword>
<accession>A0A931I1M4</accession>